<protein>
    <submittedName>
        <fullName evidence="1">Uncharacterized protein</fullName>
    </submittedName>
</protein>
<keyword evidence="2" id="KW-1185">Reference proteome</keyword>
<accession>A0ACC2JHJ3</accession>
<sequence>MASVKSGDIHGSENEIELAPAKIYSVRRQPQLSRTFDPTDFSVPDPRPSVENFVKMKSMQNIGVAHLKAYWEKHLPIDGEILDFNSSGESYFPASLRAPVRQGKLRVTICTPYFGLLLRSIWAGRGSMRVDFNRDLIKDNRLFRQAHTPPPGGLQPFNTVVNVLNAHCLKLPHMVFGGLWRLTQPGGEIHLVVGQNSLDESMAARLYLGAGRGQKISTICDFLHLAG</sequence>
<evidence type="ECO:0000313" key="1">
    <source>
        <dbReference type="EMBL" id="KAJ8126978.1"/>
    </source>
</evidence>
<evidence type="ECO:0000313" key="2">
    <source>
        <dbReference type="Proteomes" id="UP001153332"/>
    </source>
</evidence>
<organism evidence="1 2">
    <name type="scientific">Lasiodiplodia mahajangana</name>
    <dbReference type="NCBI Taxonomy" id="1108764"/>
    <lineage>
        <taxon>Eukaryota</taxon>
        <taxon>Fungi</taxon>
        <taxon>Dikarya</taxon>
        <taxon>Ascomycota</taxon>
        <taxon>Pezizomycotina</taxon>
        <taxon>Dothideomycetes</taxon>
        <taxon>Dothideomycetes incertae sedis</taxon>
        <taxon>Botryosphaeriales</taxon>
        <taxon>Botryosphaeriaceae</taxon>
        <taxon>Lasiodiplodia</taxon>
    </lineage>
</organism>
<reference evidence="1" key="1">
    <citation type="submission" date="2022-12" db="EMBL/GenBank/DDBJ databases">
        <title>Genome Sequence of Lasiodiplodia mahajangana.</title>
        <authorList>
            <person name="Buettner E."/>
        </authorList>
    </citation>
    <scope>NUCLEOTIDE SEQUENCE</scope>
    <source>
        <strain evidence="1">VT137</strain>
    </source>
</reference>
<dbReference type="EMBL" id="JAPUUL010001613">
    <property type="protein sequence ID" value="KAJ8126978.1"/>
    <property type="molecule type" value="Genomic_DNA"/>
</dbReference>
<gene>
    <name evidence="1" type="ORF">O1611_g6659</name>
</gene>
<comment type="caution">
    <text evidence="1">The sequence shown here is derived from an EMBL/GenBank/DDBJ whole genome shotgun (WGS) entry which is preliminary data.</text>
</comment>
<proteinExistence type="predicted"/>
<name>A0ACC2JHJ3_9PEZI</name>
<dbReference type="Proteomes" id="UP001153332">
    <property type="component" value="Unassembled WGS sequence"/>
</dbReference>